<keyword evidence="1" id="KW-0732">Signal</keyword>
<accession>A0A347U944</accession>
<dbReference type="Gene3D" id="3.30.565.10">
    <property type="entry name" value="Histidine kinase-like ATPase, C-terminal domain"/>
    <property type="match status" value="1"/>
</dbReference>
<dbReference type="RefSeq" id="WP_118917544.1">
    <property type="nucleotide sequence ID" value="NZ_CP032097.1"/>
</dbReference>
<protein>
    <submittedName>
        <fullName evidence="4 5">Histidine kinase</fullName>
    </submittedName>
</protein>
<name>A0A347U944_9BACT</name>
<dbReference type="PANTHER" id="PTHR35936">
    <property type="entry name" value="MEMBRANE-BOUND LYTIC MUREIN TRANSGLYCOSYLASE F"/>
    <property type="match status" value="1"/>
</dbReference>
<dbReference type="SMART" id="SM00062">
    <property type="entry name" value="PBPb"/>
    <property type="match status" value="2"/>
</dbReference>
<dbReference type="InterPro" id="IPR015168">
    <property type="entry name" value="SsuA/THI5"/>
</dbReference>
<evidence type="ECO:0000313" key="6">
    <source>
        <dbReference type="Proteomes" id="UP000262582"/>
    </source>
</evidence>
<dbReference type="InterPro" id="IPR001638">
    <property type="entry name" value="Solute-binding_3/MltF_N"/>
</dbReference>
<dbReference type="EMBL" id="CP032097">
    <property type="protein sequence ID" value="AXX95372.1"/>
    <property type="molecule type" value="Genomic_DNA"/>
</dbReference>
<dbReference type="SUPFAM" id="SSF53850">
    <property type="entry name" value="Periplasmic binding protein-like II"/>
    <property type="match status" value="3"/>
</dbReference>
<organism evidence="5 7">
    <name type="scientific">Arcobacter ellisii</name>
    <dbReference type="NCBI Taxonomy" id="913109"/>
    <lineage>
        <taxon>Bacteria</taxon>
        <taxon>Pseudomonadati</taxon>
        <taxon>Campylobacterota</taxon>
        <taxon>Epsilonproteobacteria</taxon>
        <taxon>Campylobacterales</taxon>
        <taxon>Arcobacteraceae</taxon>
        <taxon>Arcobacter</taxon>
    </lineage>
</organism>
<dbReference type="Gene3D" id="3.40.190.10">
    <property type="entry name" value="Periplasmic binding protein-like II"/>
    <property type="match status" value="6"/>
</dbReference>
<dbReference type="SUPFAM" id="SSF55874">
    <property type="entry name" value="ATPase domain of HSP90 chaperone/DNA topoisomerase II/histidine kinase"/>
    <property type="match status" value="1"/>
</dbReference>
<keyword evidence="2" id="KW-0812">Transmembrane</keyword>
<evidence type="ECO:0000256" key="1">
    <source>
        <dbReference type="ARBA" id="ARBA00022729"/>
    </source>
</evidence>
<sequence length="1072" mass="124341">MKNQNKLIIRIFLLSFILSQTLFANLEKVSLQLEWKHQFEFAGFYTAIEKGYYNDVGLEVEIKEFEDGINITEDVINGKSTFGISSSALILERLKGKPVVLVASYFKQNALALVTKPEIKTPADLKNKKIMALKSEMEQTSLGVMLKDYGIDENSYTLINHDFKTDKFINGEIDAMSIFITSQLFELDKLGIKYNVLNPANFGIYSYDVELFTSEEMINKYPKKVRDFVNATNKGWEYAFKNKQEIIDLIYEKYSKRKSKEALLFEANQTEQLFKTNIFRIGAITPELIKLNAEIFSKLGLVDRNFDINKISEEYYFDPNTKIKNLLTIEEKNYLENKHIIKVHNEANWAPINYNINNTPKGFSIDYMNLIASKIGISVEYISGFTWKEYLEKLKNNEIDVMLNIAKTNERENHFIFTSPYIHSVDIVYVREGTNNFKKLSDFNGKKMAVIRGFYEEELLKQKYPNIKLLSVENSLAGLKKVAFGEADSFIDDFAVANYFITNNLISNLKPAFEVKDEEFNLDLAMATNKENEILRNILEKGKDLITEEELLNLKKKWIKSNQNKAASNIPFTKEEERYLKNKKVITMCVDPDWEPFERLDNNNKHIGIAADLIKLISSKLGVEIEVIPTKNWDESIIFSKEKKCDILSFLNETPKRKEWLNFTKPIFEDPNVIVTRNEFETPKDLSFLENRTIAIPSNTAMYELFEKDFPNLKIVPVETEAEAFSLVENKKVDMTVRSLIIAAYTIKKENLFNLKIVAQPLKYKNVLRIGVLKEDIILKDILNKAINEISKKEQEQIINNHVSIKLPDNSEYLSLIIYVLIFISLIIIIILLWNYQLRKKIAIEIEKNSIQQDLMFQQNKKAELGNLIGNISHQWRDSLTKIGYINLNLRAMLLQNKDVPRDFLDKSTLEIEKSLDFMSETMQNFLDYYKPSINVLEFEVYDSIKSALSIIDTKIKNNNLHIEFKGDFDIKIKGIRNEWMQVWINLIINSINISIKRGIQNPIIEIKLSKDSIIFEDNCGKIDEALFKEINQEKYKGLGIKMSKEIAKKNNKNMIITNGEKGAIFKFIENK</sequence>
<dbReference type="Pfam" id="PF09084">
    <property type="entry name" value="NMT1"/>
    <property type="match status" value="1"/>
</dbReference>
<dbReference type="InterPro" id="IPR036890">
    <property type="entry name" value="HATPase_C_sf"/>
</dbReference>
<keyword evidence="6" id="KW-1185">Reference proteome</keyword>
<keyword evidence="2" id="KW-1133">Transmembrane helix</keyword>
<proteinExistence type="predicted"/>
<dbReference type="CDD" id="cd13708">
    <property type="entry name" value="PBP2_BvgS_like_1"/>
    <property type="match status" value="1"/>
</dbReference>
<dbReference type="GO" id="GO:0016301">
    <property type="term" value="F:kinase activity"/>
    <property type="evidence" value="ECO:0007669"/>
    <property type="project" value="UniProtKB-KW"/>
</dbReference>
<dbReference type="Proteomes" id="UP000290588">
    <property type="component" value="Unassembled WGS sequence"/>
</dbReference>
<evidence type="ECO:0000313" key="5">
    <source>
        <dbReference type="EMBL" id="RXI29501.1"/>
    </source>
</evidence>
<reference evidence="4 6" key="2">
    <citation type="submission" date="2018-08" db="EMBL/GenBank/DDBJ databases">
        <title>Complete genome of the Arcobacter ellisii type strain LMG 26155.</title>
        <authorList>
            <person name="Miller W.G."/>
            <person name="Yee E."/>
            <person name="Bono J.L."/>
        </authorList>
    </citation>
    <scope>NUCLEOTIDE SEQUENCE [LARGE SCALE GENOMIC DNA]</scope>
    <source>
        <strain evidence="4 6">LMG 26155</strain>
    </source>
</reference>
<dbReference type="AlphaFoldDB" id="A0A347U944"/>
<dbReference type="EMBL" id="NXIG01000011">
    <property type="protein sequence ID" value="RXI29501.1"/>
    <property type="molecule type" value="Genomic_DNA"/>
</dbReference>
<dbReference type="CDD" id="cd01007">
    <property type="entry name" value="PBP2_BvgS_HisK_like"/>
    <property type="match status" value="1"/>
</dbReference>
<evidence type="ECO:0000256" key="2">
    <source>
        <dbReference type="SAM" id="Phobius"/>
    </source>
</evidence>
<feature type="transmembrane region" description="Helical" evidence="2">
    <location>
        <begin position="813"/>
        <end position="834"/>
    </location>
</feature>
<keyword evidence="5" id="KW-0808">Transferase</keyword>
<gene>
    <name evidence="4" type="ORF">AELL_1719</name>
    <name evidence="5" type="ORF">CP962_10545</name>
</gene>
<feature type="domain" description="Solute-binding protein family 3/N-terminal" evidence="3">
    <location>
        <begin position="340"/>
        <end position="562"/>
    </location>
</feature>
<dbReference type="Pfam" id="PF00497">
    <property type="entry name" value="SBP_bac_3"/>
    <property type="match status" value="2"/>
</dbReference>
<dbReference type="Gene3D" id="1.10.287.130">
    <property type="match status" value="1"/>
</dbReference>
<keyword evidence="2" id="KW-0472">Membrane</keyword>
<reference evidence="5 7" key="1">
    <citation type="submission" date="2017-09" db="EMBL/GenBank/DDBJ databases">
        <title>Genomics of the genus Arcobacter.</title>
        <authorList>
            <person name="Perez-Cataluna A."/>
            <person name="Figueras M.J."/>
            <person name="Salas-Masso N."/>
        </authorList>
    </citation>
    <scope>NUCLEOTIDE SEQUENCE [LARGE SCALE GENOMIC DNA]</scope>
    <source>
        <strain evidence="5 7">CECT 7837</strain>
    </source>
</reference>
<keyword evidence="5" id="KW-0418">Kinase</keyword>
<dbReference type="KEGG" id="aell:AELL_1719"/>
<evidence type="ECO:0000313" key="7">
    <source>
        <dbReference type="Proteomes" id="UP000290588"/>
    </source>
</evidence>
<dbReference type="Proteomes" id="UP000262582">
    <property type="component" value="Chromosome"/>
</dbReference>
<dbReference type="OrthoDB" id="9813903at2"/>
<feature type="domain" description="Solute-binding protein family 3/N-terminal" evidence="3">
    <location>
        <begin position="585"/>
        <end position="802"/>
    </location>
</feature>
<evidence type="ECO:0000259" key="3">
    <source>
        <dbReference type="SMART" id="SM00062"/>
    </source>
</evidence>
<evidence type="ECO:0000313" key="4">
    <source>
        <dbReference type="EMBL" id="AXX95372.1"/>
    </source>
</evidence>
<dbReference type="PANTHER" id="PTHR35936:SF32">
    <property type="entry name" value="MEMBRANE-BOUND LYTIC MUREIN TRANSGLYCOSYLASE F"/>
    <property type="match status" value="1"/>
</dbReference>